<feature type="binding site" evidence="8">
    <location>
        <begin position="113"/>
        <end position="116"/>
    </location>
    <ligand>
        <name>(6S)-5,6,7,8-tetrahydrofolate</name>
        <dbReference type="ChEBI" id="CHEBI:57453"/>
    </ligand>
</feature>
<evidence type="ECO:0000256" key="7">
    <source>
        <dbReference type="ARBA" id="ARBA00048558"/>
    </source>
</evidence>
<comment type="function">
    <text evidence="1 8">Attaches a formyl group to the free amino group of methionyl-tRNA(fMet). The formyl group appears to play a dual role in the initiator identity of N-formylmethionyl-tRNA by promoting its recognition by IF2 and preventing the misappropriation of this tRNA by the elongation apparatus.</text>
</comment>
<dbReference type="Proteomes" id="UP000297861">
    <property type="component" value="Unassembled WGS sequence"/>
</dbReference>
<dbReference type="InterPro" id="IPR044135">
    <property type="entry name" value="Met-tRNA-FMT_C"/>
</dbReference>
<evidence type="ECO:0000313" key="12">
    <source>
        <dbReference type="Proteomes" id="UP000297861"/>
    </source>
</evidence>
<dbReference type="InterPro" id="IPR041711">
    <property type="entry name" value="Met-tRNA-FMT_N"/>
</dbReference>
<evidence type="ECO:0000313" key="11">
    <source>
        <dbReference type="EMBL" id="TFD98844.1"/>
    </source>
</evidence>
<comment type="similarity">
    <text evidence="2 8">Belongs to the Fmt family.</text>
</comment>
<dbReference type="Gene3D" id="3.40.50.170">
    <property type="entry name" value="Formyl transferase, N-terminal domain"/>
    <property type="match status" value="1"/>
</dbReference>
<dbReference type="OrthoDB" id="9802815at2"/>
<dbReference type="CDD" id="cd08646">
    <property type="entry name" value="FMT_core_Met-tRNA-FMT_N"/>
    <property type="match status" value="1"/>
</dbReference>
<dbReference type="STRING" id="1121485.GCA_000426485_00033"/>
<reference evidence="11 12" key="1">
    <citation type="submission" date="2019-03" db="EMBL/GenBank/DDBJ databases">
        <title>San Antonio Military Medical Center submission to MRSN (WRAIR), pending publication.</title>
        <authorList>
            <person name="Blyth D.M."/>
            <person name="Mccarthy S.L."/>
            <person name="Schall S.E."/>
            <person name="Stam J.A."/>
            <person name="Ong A.C."/>
            <person name="Mcgann P.T."/>
        </authorList>
    </citation>
    <scope>NUCLEOTIDE SEQUENCE [LARGE SCALE GENOMIC DNA]</scope>
    <source>
        <strain evidence="11 12">MRSN571793</strain>
    </source>
</reference>
<dbReference type="InterPro" id="IPR037022">
    <property type="entry name" value="Formyl_trans_C_sf"/>
</dbReference>
<gene>
    <name evidence="8" type="primary">fmt</name>
    <name evidence="11" type="ORF">E2605_01805</name>
</gene>
<dbReference type="Pfam" id="PF02911">
    <property type="entry name" value="Formyl_trans_C"/>
    <property type="match status" value="1"/>
</dbReference>
<proteinExistence type="inferred from homology"/>
<dbReference type="InterPro" id="IPR011034">
    <property type="entry name" value="Formyl_transferase-like_C_sf"/>
</dbReference>
<dbReference type="PANTHER" id="PTHR11138">
    <property type="entry name" value="METHIONYL-TRNA FORMYLTRANSFERASE"/>
    <property type="match status" value="1"/>
</dbReference>
<dbReference type="SUPFAM" id="SSF50486">
    <property type="entry name" value="FMT C-terminal domain-like"/>
    <property type="match status" value="1"/>
</dbReference>
<dbReference type="CDD" id="cd08704">
    <property type="entry name" value="Met_tRNA_FMT_C"/>
    <property type="match status" value="1"/>
</dbReference>
<dbReference type="InterPro" id="IPR036477">
    <property type="entry name" value="Formyl_transf_N_sf"/>
</dbReference>
<evidence type="ECO:0000259" key="10">
    <source>
        <dbReference type="Pfam" id="PF02911"/>
    </source>
</evidence>
<keyword evidence="5 8" id="KW-0808">Transferase</keyword>
<dbReference type="Gene3D" id="3.10.25.10">
    <property type="entry name" value="Formyl transferase, C-terminal domain"/>
    <property type="match status" value="1"/>
</dbReference>
<dbReference type="SUPFAM" id="SSF53328">
    <property type="entry name" value="Formyltransferase"/>
    <property type="match status" value="1"/>
</dbReference>
<dbReference type="EMBL" id="SOML01000001">
    <property type="protein sequence ID" value="TFD98844.1"/>
    <property type="molecule type" value="Genomic_DNA"/>
</dbReference>
<keyword evidence="12" id="KW-1185">Reference proteome</keyword>
<dbReference type="InterPro" id="IPR002376">
    <property type="entry name" value="Formyl_transf_N"/>
</dbReference>
<comment type="catalytic activity">
    <reaction evidence="7 8">
        <text>L-methionyl-tRNA(fMet) + (6R)-10-formyltetrahydrofolate = N-formyl-L-methionyl-tRNA(fMet) + (6S)-5,6,7,8-tetrahydrofolate + H(+)</text>
        <dbReference type="Rhea" id="RHEA:24380"/>
        <dbReference type="Rhea" id="RHEA-COMP:9952"/>
        <dbReference type="Rhea" id="RHEA-COMP:9953"/>
        <dbReference type="ChEBI" id="CHEBI:15378"/>
        <dbReference type="ChEBI" id="CHEBI:57453"/>
        <dbReference type="ChEBI" id="CHEBI:78530"/>
        <dbReference type="ChEBI" id="CHEBI:78844"/>
        <dbReference type="ChEBI" id="CHEBI:195366"/>
        <dbReference type="EC" id="2.1.2.9"/>
    </reaction>
</comment>
<organism evidence="11 12">
    <name type="scientific">Dysgonomonas capnocytophagoides</name>
    <dbReference type="NCBI Taxonomy" id="45254"/>
    <lineage>
        <taxon>Bacteria</taxon>
        <taxon>Pseudomonadati</taxon>
        <taxon>Bacteroidota</taxon>
        <taxon>Bacteroidia</taxon>
        <taxon>Bacteroidales</taxon>
        <taxon>Dysgonomonadaceae</taxon>
        <taxon>Dysgonomonas</taxon>
    </lineage>
</organism>
<evidence type="ECO:0000256" key="3">
    <source>
        <dbReference type="ARBA" id="ARBA00012261"/>
    </source>
</evidence>
<dbReference type="InterPro" id="IPR005793">
    <property type="entry name" value="Formyl_trans_C"/>
</dbReference>
<dbReference type="AlphaFoldDB" id="A0A4Y8L9N7"/>
<dbReference type="HAMAP" id="MF_00182">
    <property type="entry name" value="Formyl_trans"/>
    <property type="match status" value="1"/>
</dbReference>
<accession>A0A4Y8L9N7</accession>
<evidence type="ECO:0000256" key="2">
    <source>
        <dbReference type="ARBA" id="ARBA00010699"/>
    </source>
</evidence>
<dbReference type="Pfam" id="PF00551">
    <property type="entry name" value="Formyl_trans_N"/>
    <property type="match status" value="1"/>
</dbReference>
<dbReference type="EC" id="2.1.2.9" evidence="3 8"/>
<dbReference type="GO" id="GO:0005829">
    <property type="term" value="C:cytosol"/>
    <property type="evidence" value="ECO:0007669"/>
    <property type="project" value="TreeGrafter"/>
</dbReference>
<evidence type="ECO:0000256" key="6">
    <source>
        <dbReference type="ARBA" id="ARBA00022917"/>
    </source>
</evidence>
<dbReference type="InterPro" id="IPR005794">
    <property type="entry name" value="Fmt"/>
</dbReference>
<sequence length="419" mass="48458">MNKQDLRIVFMGTPDFAVESLRVLVENNYNVVGVITMPDKPAGRGHKIQYSAVKSYALTQNLPVLQPEKLKDKNFHKELKAWKADLQIVVAFRMLPEVVWNMPRLGTFNLHASLLPQYRGAAPINWAIMNGDKETGATTFFLTHEIDTGKIILQEKLPIGDSDNVGKIHDELMVMGAQLVKRTVDLLLEGKTEAIPQDQFFKDEEELKPAPKIFKETCRIDWNQSVEKIYNHIRGLSPHPAAWTKLYSIGKDPIIVKIYKSDYIKNEEQQNTNRRYNGKVLIENRSLTVKLKTGYIIVTELQFPDKKKMDIISFLNGYTFNKYSSFSFLNNCDYIDAKILNILSNNNIISESNILNLFIKEELNKEELNYLKKSLKDRLVTNTKQISVNKKDNMETFYSITEKGLENYYLKYKSFFFNE</sequence>
<comment type="caution">
    <text evidence="11">The sequence shown here is derived from an EMBL/GenBank/DDBJ whole genome shotgun (WGS) entry which is preliminary data.</text>
</comment>
<feature type="domain" description="Formyl transferase N-terminal" evidence="9">
    <location>
        <begin position="7"/>
        <end position="178"/>
    </location>
</feature>
<evidence type="ECO:0000256" key="4">
    <source>
        <dbReference type="ARBA" id="ARBA00016014"/>
    </source>
</evidence>
<protein>
    <recommendedName>
        <fullName evidence="4 8">Methionyl-tRNA formyltransferase</fullName>
        <ecNumber evidence="3 8">2.1.2.9</ecNumber>
    </recommendedName>
</protein>
<evidence type="ECO:0000259" key="9">
    <source>
        <dbReference type="Pfam" id="PF00551"/>
    </source>
</evidence>
<name>A0A4Y8L9N7_9BACT</name>
<evidence type="ECO:0000256" key="8">
    <source>
        <dbReference type="HAMAP-Rule" id="MF_00182"/>
    </source>
</evidence>
<dbReference type="PANTHER" id="PTHR11138:SF5">
    <property type="entry name" value="METHIONYL-TRNA FORMYLTRANSFERASE, MITOCHONDRIAL"/>
    <property type="match status" value="1"/>
</dbReference>
<evidence type="ECO:0000256" key="5">
    <source>
        <dbReference type="ARBA" id="ARBA00022679"/>
    </source>
</evidence>
<feature type="domain" description="Formyl transferase C-terminal" evidence="10">
    <location>
        <begin position="212"/>
        <end position="318"/>
    </location>
</feature>
<keyword evidence="6 8" id="KW-0648">Protein biosynthesis</keyword>
<dbReference type="NCBIfam" id="TIGR00460">
    <property type="entry name" value="fmt"/>
    <property type="match status" value="1"/>
</dbReference>
<evidence type="ECO:0000256" key="1">
    <source>
        <dbReference type="ARBA" id="ARBA00002606"/>
    </source>
</evidence>
<dbReference type="GO" id="GO:0004479">
    <property type="term" value="F:methionyl-tRNA formyltransferase activity"/>
    <property type="evidence" value="ECO:0007669"/>
    <property type="project" value="UniProtKB-UniRule"/>
</dbReference>